<dbReference type="OrthoDB" id="9775333at2"/>
<organism evidence="1 2">
    <name type="scientific">Litorilituus sediminis</name>
    <dbReference type="NCBI Taxonomy" id="718192"/>
    <lineage>
        <taxon>Bacteria</taxon>
        <taxon>Pseudomonadati</taxon>
        <taxon>Pseudomonadota</taxon>
        <taxon>Gammaproteobacteria</taxon>
        <taxon>Alteromonadales</taxon>
        <taxon>Colwelliaceae</taxon>
        <taxon>Litorilituus</taxon>
    </lineage>
</organism>
<dbReference type="Pfam" id="PF05936">
    <property type="entry name" value="T6SS_VasE"/>
    <property type="match status" value="1"/>
</dbReference>
<dbReference type="Proteomes" id="UP000290244">
    <property type="component" value="Chromosome"/>
</dbReference>
<protein>
    <submittedName>
        <fullName evidence="1">Type VI secretion system baseplate subunit TssK</fullName>
    </submittedName>
</protein>
<dbReference type="KEGG" id="lsd:EMK97_03790"/>
<dbReference type="EMBL" id="CP034759">
    <property type="protein sequence ID" value="QBG34919.1"/>
    <property type="molecule type" value="Genomic_DNA"/>
</dbReference>
<dbReference type="InterPro" id="IPR010263">
    <property type="entry name" value="T6SS_TssK"/>
</dbReference>
<evidence type="ECO:0000313" key="1">
    <source>
        <dbReference type="EMBL" id="QBG34919.1"/>
    </source>
</evidence>
<dbReference type="PANTHER" id="PTHR35566:SF1">
    <property type="entry name" value="TYPE VI SECRETION SYSTEM BASEPLATE COMPONENT TSSK1"/>
    <property type="match status" value="1"/>
</dbReference>
<name>A0A4P6P4C0_9GAMM</name>
<sequence length="446" mass="49991">MTRVAGLKPVWAEGVLLGQQHLQLFDDYQEHIQSKRQFALSELSYGFRKISIDPTALVRGELNLLNLEFVLESGRYVEFTRTINNDLTLAIPQDLEQAIVYVGIASNSCATGISGYENAGQLSAFHANYLEVTDAHDSSRVREVVVAEPNISLFTELDAKTYFDVLPLCKIVRGANGQFMLDEKFVPPLIDINASSYLTDLLMRTNNLVNAKANVLLNRRKGLGAVTDFGPNEMNSFLLLSGLLPSAKMLSHIKQLAHVHPERLYCEFIELLSRISLFEHSQLADSLPPYQHKNLTEVFAQFERLITQLLDDVVPKKMSGLKLNKVSDALYQIPTLDSAHLANSDFYLAVYFESSDSKWIDTFGEQVKVGSIENIEVIVASALNGVAVTHCQRTPNKLAVKSGYEYFRLEPHGDIWQQILDEQSMAVFVPYHLQNASVEIVSVDKH</sequence>
<accession>A0A4P6P4C0</accession>
<dbReference type="PANTHER" id="PTHR35566">
    <property type="entry name" value="BLR3599 PROTEIN"/>
    <property type="match status" value="1"/>
</dbReference>
<dbReference type="RefSeq" id="WP_130599584.1">
    <property type="nucleotide sequence ID" value="NZ_CP034759.1"/>
</dbReference>
<proteinExistence type="predicted"/>
<dbReference type="NCBIfam" id="TIGR03353">
    <property type="entry name" value="VI_chp_4"/>
    <property type="match status" value="1"/>
</dbReference>
<dbReference type="AlphaFoldDB" id="A0A4P6P4C0"/>
<keyword evidence="2" id="KW-1185">Reference proteome</keyword>
<gene>
    <name evidence="1" type="primary">tssK</name>
    <name evidence="1" type="ORF">EMK97_03790</name>
</gene>
<evidence type="ECO:0000313" key="2">
    <source>
        <dbReference type="Proteomes" id="UP000290244"/>
    </source>
</evidence>
<reference evidence="1 2" key="1">
    <citation type="submission" date="2018-12" db="EMBL/GenBank/DDBJ databases">
        <title>Complete genome of Litorilituus sediminis.</title>
        <authorList>
            <person name="Liu A."/>
            <person name="Rong J."/>
        </authorList>
    </citation>
    <scope>NUCLEOTIDE SEQUENCE [LARGE SCALE GENOMIC DNA]</scope>
    <source>
        <strain evidence="1 2">JCM 17549</strain>
    </source>
</reference>